<accession>A0A316EQ01</accession>
<reference evidence="2 3" key="1">
    <citation type="submission" date="2018-05" db="EMBL/GenBank/DDBJ databases">
        <title>Genomic Encyclopedia of Type Strains, Phase IV (KMG-V): Genome sequencing to study the core and pangenomes of soil and plant-associated prokaryotes.</title>
        <authorList>
            <person name="Whitman W."/>
        </authorList>
    </citation>
    <scope>NUCLEOTIDE SEQUENCE [LARGE SCALE GENOMIC DNA]</scope>
    <source>
        <strain evidence="2 3">SLV-132</strain>
    </source>
</reference>
<comment type="caution">
    <text evidence="2">The sequence shown here is derived from an EMBL/GenBank/DDBJ whole genome shotgun (WGS) entry which is preliminary data.</text>
</comment>
<evidence type="ECO:0000313" key="2">
    <source>
        <dbReference type="EMBL" id="PWK32331.1"/>
    </source>
</evidence>
<evidence type="ECO:0000256" key="1">
    <source>
        <dbReference type="SAM" id="Phobius"/>
    </source>
</evidence>
<dbReference type="EMBL" id="QGGT01000007">
    <property type="protein sequence ID" value="PWK32331.1"/>
    <property type="molecule type" value="Genomic_DNA"/>
</dbReference>
<gene>
    <name evidence="2" type="ORF">C7419_107122</name>
</gene>
<keyword evidence="1" id="KW-0812">Transmembrane</keyword>
<feature type="transmembrane region" description="Helical" evidence="1">
    <location>
        <begin position="131"/>
        <end position="150"/>
    </location>
</feature>
<dbReference type="AlphaFoldDB" id="A0A316EQ01"/>
<dbReference type="RefSeq" id="WP_146208489.1">
    <property type="nucleotide sequence ID" value="NZ_QGGT01000007.1"/>
</dbReference>
<proteinExistence type="predicted"/>
<dbReference type="Proteomes" id="UP000245754">
    <property type="component" value="Unassembled WGS sequence"/>
</dbReference>
<keyword evidence="1" id="KW-0472">Membrane</keyword>
<sequence length="229" mass="25775">MDSLQVVFSVLPLVSAPLLQLPALRKAWDEVRHLRQDRKKRDAEFATKLFEQSGDVHVKRYAEELAYAALVGDNHLSHQQRRFLLSCEDAQKTIGQYLLASVWVQIDVREGRFAWKTARHGSRAYRIAAQVSYLLGYLAWGCFASAPILLSNQYDPHAKLTGPFMLGVILFFMAIGMPLAAFCLRRSYLLRRAAKLVNDSATPSEAIWPKTRPEIPRTSQCSIAAATNA</sequence>
<feature type="transmembrane region" description="Helical" evidence="1">
    <location>
        <begin position="162"/>
        <end position="184"/>
    </location>
</feature>
<keyword evidence="1" id="KW-1133">Transmembrane helix</keyword>
<name>A0A316EQ01_9BURK</name>
<protein>
    <submittedName>
        <fullName evidence="2">Uncharacterized protein</fullName>
    </submittedName>
</protein>
<organism evidence="2 3">
    <name type="scientific">Cupriavidus plantarum</name>
    <dbReference type="NCBI Taxonomy" id="942865"/>
    <lineage>
        <taxon>Bacteria</taxon>
        <taxon>Pseudomonadati</taxon>
        <taxon>Pseudomonadota</taxon>
        <taxon>Betaproteobacteria</taxon>
        <taxon>Burkholderiales</taxon>
        <taxon>Burkholderiaceae</taxon>
        <taxon>Cupriavidus</taxon>
    </lineage>
</organism>
<evidence type="ECO:0000313" key="3">
    <source>
        <dbReference type="Proteomes" id="UP000245754"/>
    </source>
</evidence>
<keyword evidence="3" id="KW-1185">Reference proteome</keyword>